<evidence type="ECO:0000256" key="2">
    <source>
        <dbReference type="SAM" id="MobiDB-lite"/>
    </source>
</evidence>
<dbReference type="AlphaFoldDB" id="A0A835WC08"/>
<reference evidence="5" key="1">
    <citation type="journal article" date="2020" name="bioRxiv">
        <title>Comparative genomics of Chlamydomonas.</title>
        <authorList>
            <person name="Craig R.J."/>
            <person name="Hasan A.R."/>
            <person name="Ness R.W."/>
            <person name="Keightley P.D."/>
        </authorList>
    </citation>
    <scope>NUCLEOTIDE SEQUENCE</scope>
    <source>
        <strain evidence="5">SAG 7.73</strain>
    </source>
</reference>
<keyword evidence="3" id="KW-0472">Membrane</keyword>
<evidence type="ECO:0000313" key="5">
    <source>
        <dbReference type="EMBL" id="KAG2444571.1"/>
    </source>
</evidence>
<comment type="caution">
    <text evidence="5">The sequence shown here is derived from an EMBL/GenBank/DDBJ whole genome shotgun (WGS) entry which is preliminary data.</text>
</comment>
<gene>
    <name evidence="5" type="ORF">HXX76_001316</name>
</gene>
<evidence type="ECO:0000256" key="3">
    <source>
        <dbReference type="SAM" id="Phobius"/>
    </source>
</evidence>
<feature type="region of interest" description="Disordered" evidence="2">
    <location>
        <begin position="1"/>
        <end position="22"/>
    </location>
</feature>
<dbReference type="GO" id="GO:0016616">
    <property type="term" value="F:oxidoreductase activity, acting on the CH-OH group of donors, NAD or NADP as acceptor"/>
    <property type="evidence" value="ECO:0007669"/>
    <property type="project" value="TreeGrafter"/>
</dbReference>
<feature type="region of interest" description="Disordered" evidence="2">
    <location>
        <begin position="230"/>
        <end position="254"/>
    </location>
</feature>
<dbReference type="InterPro" id="IPR050425">
    <property type="entry name" value="NAD(P)_dehydrat-like"/>
</dbReference>
<feature type="domain" description="NAD(P)-binding" evidence="4">
    <location>
        <begin position="41"/>
        <end position="188"/>
    </location>
</feature>
<dbReference type="PANTHER" id="PTHR10366">
    <property type="entry name" value="NAD DEPENDENT EPIMERASE/DEHYDRATASE"/>
    <property type="match status" value="1"/>
</dbReference>
<keyword evidence="3" id="KW-0812">Transmembrane</keyword>
<feature type="transmembrane region" description="Helical" evidence="3">
    <location>
        <begin position="483"/>
        <end position="505"/>
    </location>
</feature>
<dbReference type="SUPFAM" id="SSF51735">
    <property type="entry name" value="NAD(P)-binding Rossmann-fold domains"/>
    <property type="match status" value="1"/>
</dbReference>
<name>A0A835WC08_CHLIN</name>
<sequence>MGHTQQAATTAASSATADEPLRVPLLPEELRRPAATVCVTGATGYVAGPIIARLLAAGHRVRATARDTSPHQPAVVALLALPGAPERLQLFPADLLQPGSFDAAVAGCDAVIHTASPFALSVSRSQVRRLLLEPAVHGVENVIGEWLPPPAGALRAVNRSPTVRRLVLTSSIAATCSRADDHQPHRRRHRKAAPSAGAAASTTTTALTNGAARGSSGELDPLLREAAATAVAPPDGPAASAGRGGDAGDGDTMIDERHWNTTASEAFLPYSWSKTEAERRAWELAGRQDMWRLVTVLPGFVLGPCVGGGAGRSRSESVMLLQRLCEGAMWPAAPNMGLATADVRDVAAAHCRAALLPGASGRYLVVGGGTRMWRLTAALADLYPGGAVRRSVAVAPRALVAALGPAVLRLGSDVVEATWGAPPRFSTRRAAEDLGLRSWVPLEESLRDMVEDLAAKGLVRHPLSCSPGGRSRRRGGRVLGKQVAWLLALGLGTLLAVALAIAAVLRRLRA</sequence>
<feature type="compositionally biased region" description="Low complexity" evidence="2">
    <location>
        <begin position="193"/>
        <end position="212"/>
    </location>
</feature>
<evidence type="ECO:0000256" key="1">
    <source>
        <dbReference type="ARBA" id="ARBA00023002"/>
    </source>
</evidence>
<feature type="compositionally biased region" description="Low complexity" evidence="2">
    <location>
        <begin position="230"/>
        <end position="241"/>
    </location>
</feature>
<dbReference type="Pfam" id="PF13460">
    <property type="entry name" value="NAD_binding_10"/>
    <property type="match status" value="1"/>
</dbReference>
<dbReference type="EMBL" id="JAEHOC010000002">
    <property type="protein sequence ID" value="KAG2444571.1"/>
    <property type="molecule type" value="Genomic_DNA"/>
</dbReference>
<keyword evidence="3" id="KW-1133">Transmembrane helix</keyword>
<dbReference type="Gene3D" id="3.40.50.720">
    <property type="entry name" value="NAD(P)-binding Rossmann-like Domain"/>
    <property type="match status" value="2"/>
</dbReference>
<feature type="region of interest" description="Disordered" evidence="2">
    <location>
        <begin position="177"/>
        <end position="217"/>
    </location>
</feature>
<proteinExistence type="predicted"/>
<dbReference type="InterPro" id="IPR016040">
    <property type="entry name" value="NAD(P)-bd_dom"/>
</dbReference>
<dbReference type="Proteomes" id="UP000650467">
    <property type="component" value="Unassembled WGS sequence"/>
</dbReference>
<protein>
    <recommendedName>
        <fullName evidence="4">NAD(P)-binding domain-containing protein</fullName>
    </recommendedName>
</protein>
<dbReference type="InterPro" id="IPR036291">
    <property type="entry name" value="NAD(P)-bd_dom_sf"/>
</dbReference>
<accession>A0A835WC08</accession>
<dbReference type="OrthoDB" id="2735536at2759"/>
<evidence type="ECO:0000259" key="4">
    <source>
        <dbReference type="Pfam" id="PF13460"/>
    </source>
</evidence>
<evidence type="ECO:0000313" key="6">
    <source>
        <dbReference type="Proteomes" id="UP000650467"/>
    </source>
</evidence>
<organism evidence="5 6">
    <name type="scientific">Chlamydomonas incerta</name>
    <dbReference type="NCBI Taxonomy" id="51695"/>
    <lineage>
        <taxon>Eukaryota</taxon>
        <taxon>Viridiplantae</taxon>
        <taxon>Chlorophyta</taxon>
        <taxon>core chlorophytes</taxon>
        <taxon>Chlorophyceae</taxon>
        <taxon>CS clade</taxon>
        <taxon>Chlamydomonadales</taxon>
        <taxon>Chlamydomonadaceae</taxon>
        <taxon>Chlamydomonas</taxon>
    </lineage>
</organism>
<keyword evidence="6" id="KW-1185">Reference proteome</keyword>
<dbReference type="PANTHER" id="PTHR10366:SF852">
    <property type="entry name" value="CINNAMOYL-COA REDUCTASE CAD2"/>
    <property type="match status" value="1"/>
</dbReference>
<keyword evidence="1" id="KW-0560">Oxidoreductase</keyword>